<dbReference type="Gene3D" id="3.30.300.30">
    <property type="match status" value="1"/>
</dbReference>
<evidence type="ECO:0000256" key="2">
    <source>
        <dbReference type="ARBA" id="ARBA00006432"/>
    </source>
</evidence>
<dbReference type="FunFam" id="3.30.300.30:FF:000007">
    <property type="entry name" value="4-coumarate--CoA ligase 2"/>
    <property type="match status" value="1"/>
</dbReference>
<comment type="subcellular location">
    <subcellularLocation>
        <location evidence="1">Peroxisome</location>
    </subcellularLocation>
</comment>
<dbReference type="EMBL" id="ODYU01003402">
    <property type="protein sequence ID" value="SOQ42112.1"/>
    <property type="molecule type" value="Genomic_DNA"/>
</dbReference>
<sequence>MLRQPNYIYGPNTTLIPATINFGEYMLQQLWKHKDNTALINATTEERITYSGILQQSMNFAISLTRMGIRKGDTIGLISENRFEYWGVVIGAACAGAVVSPISVGYVKGELLHVTNISKPKYIVCSPSLYKIHAQTISSMKFVKKVILFGEEKQNGTLSYNDMVLETNGLIKNVKYEEFRCAEVAGQSDTLVVMYSSGTTGLPKGVMITHLNILTLMCSRGFADPSKALISISPWYHAMGFAGCLNGLSNGVCFVCIPKFDIDLYLRTIEKYKVAQLTVVPPILVALCKDQTKKYDLSSVMFILSGAAPLRKDIIAAAHVKFPNLVMVMQGYGATELTLGVLGFFPDSFRVDKIGSVGVVVPNVVLKVVDLETGKALGPNQSGELRVKGELLMKGYVGRERGDELDPEGFYRTGDIAYYDDDGYFYIVDRQKELIKYKGYQVPPAELEGVLLQHEGIRDAAVIGVEDRAAGELPLAFVVRQPGSNVTEKEVKDFVAERLSNPKHLRGGVRFVEEIPKTPSGKILRAKLRKMLKSSSKSKL</sequence>
<dbReference type="PANTHER" id="PTHR24096">
    <property type="entry name" value="LONG-CHAIN-FATTY-ACID--COA LIGASE"/>
    <property type="match status" value="1"/>
</dbReference>
<feature type="domain" description="AMP-binding enzyme C-terminal" evidence="6">
    <location>
        <begin position="446"/>
        <end position="522"/>
    </location>
</feature>
<dbReference type="Gene3D" id="3.40.50.12780">
    <property type="entry name" value="N-terminal domain of ligase-like"/>
    <property type="match status" value="1"/>
</dbReference>
<feature type="domain" description="AMP-dependent synthetase/ligase" evidence="5">
    <location>
        <begin position="32"/>
        <end position="396"/>
    </location>
</feature>
<evidence type="ECO:0000256" key="4">
    <source>
        <dbReference type="ARBA" id="ARBA00023140"/>
    </source>
</evidence>
<evidence type="ECO:0000256" key="3">
    <source>
        <dbReference type="ARBA" id="ARBA00022598"/>
    </source>
</evidence>
<evidence type="ECO:0000313" key="7">
    <source>
        <dbReference type="EMBL" id="SOQ42112.1"/>
    </source>
</evidence>
<comment type="similarity">
    <text evidence="2">Belongs to the ATP-dependent AMP-binding enzyme family.</text>
</comment>
<proteinExistence type="inferred from homology"/>
<dbReference type="Pfam" id="PF00501">
    <property type="entry name" value="AMP-binding"/>
    <property type="match status" value="1"/>
</dbReference>
<dbReference type="InterPro" id="IPR000873">
    <property type="entry name" value="AMP-dep_synth/lig_dom"/>
</dbReference>
<dbReference type="InterPro" id="IPR020845">
    <property type="entry name" value="AMP-binding_CS"/>
</dbReference>
<reference evidence="7" key="1">
    <citation type="submission" date="2016-07" db="EMBL/GenBank/DDBJ databases">
        <authorList>
            <person name="Bretaudeau A."/>
        </authorList>
    </citation>
    <scope>NUCLEOTIDE SEQUENCE</scope>
    <source>
        <strain evidence="7">Rice</strain>
        <tissue evidence="7">Whole body</tissue>
    </source>
</reference>
<dbReference type="InterPro" id="IPR045851">
    <property type="entry name" value="AMP-bd_C_sf"/>
</dbReference>
<dbReference type="PROSITE" id="PS00455">
    <property type="entry name" value="AMP_BINDING"/>
    <property type="match status" value="1"/>
</dbReference>
<keyword evidence="4" id="KW-0576">Peroxisome</keyword>
<gene>
    <name evidence="7" type="ORF">SFRICE_024315</name>
</gene>
<evidence type="ECO:0000259" key="5">
    <source>
        <dbReference type="Pfam" id="PF00501"/>
    </source>
</evidence>
<evidence type="ECO:0000259" key="6">
    <source>
        <dbReference type="Pfam" id="PF13193"/>
    </source>
</evidence>
<dbReference type="PANTHER" id="PTHR24096:SF149">
    <property type="entry name" value="AMP-BINDING DOMAIN-CONTAINING PROTEIN-RELATED"/>
    <property type="match status" value="1"/>
</dbReference>
<name>A0A2H1VNT1_SPOFR</name>
<dbReference type="GO" id="GO:0016405">
    <property type="term" value="F:CoA-ligase activity"/>
    <property type="evidence" value="ECO:0007669"/>
    <property type="project" value="TreeGrafter"/>
</dbReference>
<dbReference type="GO" id="GO:0005777">
    <property type="term" value="C:peroxisome"/>
    <property type="evidence" value="ECO:0007669"/>
    <property type="project" value="UniProtKB-SubCell"/>
</dbReference>
<organism evidence="7">
    <name type="scientific">Spodoptera frugiperda</name>
    <name type="common">Fall armyworm</name>
    <dbReference type="NCBI Taxonomy" id="7108"/>
    <lineage>
        <taxon>Eukaryota</taxon>
        <taxon>Metazoa</taxon>
        <taxon>Ecdysozoa</taxon>
        <taxon>Arthropoda</taxon>
        <taxon>Hexapoda</taxon>
        <taxon>Insecta</taxon>
        <taxon>Pterygota</taxon>
        <taxon>Neoptera</taxon>
        <taxon>Endopterygota</taxon>
        <taxon>Lepidoptera</taxon>
        <taxon>Glossata</taxon>
        <taxon>Ditrysia</taxon>
        <taxon>Noctuoidea</taxon>
        <taxon>Noctuidae</taxon>
        <taxon>Amphipyrinae</taxon>
        <taxon>Spodoptera</taxon>
    </lineage>
</organism>
<dbReference type="InterPro" id="IPR025110">
    <property type="entry name" value="AMP-bd_C"/>
</dbReference>
<dbReference type="AlphaFoldDB" id="A0A2H1VNT1"/>
<dbReference type="Pfam" id="PF13193">
    <property type="entry name" value="AMP-binding_C"/>
    <property type="match status" value="1"/>
</dbReference>
<protein>
    <submittedName>
        <fullName evidence="7">SFRICE_024315</fullName>
    </submittedName>
</protein>
<accession>A0A2H1VNT1</accession>
<dbReference type="SUPFAM" id="SSF56801">
    <property type="entry name" value="Acetyl-CoA synthetase-like"/>
    <property type="match status" value="1"/>
</dbReference>
<keyword evidence="3" id="KW-0436">Ligase</keyword>
<dbReference type="InterPro" id="IPR042099">
    <property type="entry name" value="ANL_N_sf"/>
</dbReference>
<evidence type="ECO:0000256" key="1">
    <source>
        <dbReference type="ARBA" id="ARBA00004275"/>
    </source>
</evidence>